<dbReference type="CDD" id="cd00920">
    <property type="entry name" value="Cupredoxin"/>
    <property type="match status" value="1"/>
</dbReference>
<comment type="caution">
    <text evidence="3">The sequence shown here is derived from an EMBL/GenBank/DDBJ whole genome shotgun (WGS) entry which is preliminary data.</text>
</comment>
<feature type="region of interest" description="Disordered" evidence="1">
    <location>
        <begin position="185"/>
        <end position="242"/>
    </location>
</feature>
<reference evidence="3 4" key="2">
    <citation type="submission" date="2020-04" db="EMBL/GenBank/DDBJ databases">
        <title>Genome sequencing and assembly of multiple isolates from the Colletotrichum gloeosporioides species complex.</title>
        <authorList>
            <person name="Gan P."/>
            <person name="Shirasu K."/>
        </authorList>
    </citation>
    <scope>NUCLEOTIDE SEQUENCE [LARGE SCALE GENOMIC DNA]</scope>
    <source>
        <strain evidence="3 4">Nara gc5</strain>
    </source>
</reference>
<dbReference type="InterPro" id="IPR008972">
    <property type="entry name" value="Cupredoxin"/>
</dbReference>
<dbReference type="EMBL" id="ANPB02000002">
    <property type="protein sequence ID" value="KAF4488137.1"/>
    <property type="molecule type" value="Genomic_DNA"/>
</dbReference>
<dbReference type="PANTHER" id="PTHR34883">
    <property type="entry name" value="SERINE-RICH PROTEIN, PUTATIVE-RELATED-RELATED"/>
    <property type="match status" value="1"/>
</dbReference>
<gene>
    <name evidence="3" type="ORF">CGGC5_v004489</name>
</gene>
<dbReference type="GeneID" id="43608618"/>
<organism evidence="3 4">
    <name type="scientific">Colletotrichum fructicola (strain Nara gc5)</name>
    <name type="common">Anthracnose fungus</name>
    <name type="synonym">Colletotrichum gloeosporioides (strain Nara gc5)</name>
    <dbReference type="NCBI Taxonomy" id="1213859"/>
    <lineage>
        <taxon>Eukaryota</taxon>
        <taxon>Fungi</taxon>
        <taxon>Dikarya</taxon>
        <taxon>Ascomycota</taxon>
        <taxon>Pezizomycotina</taxon>
        <taxon>Sordariomycetes</taxon>
        <taxon>Hypocreomycetidae</taxon>
        <taxon>Glomerellales</taxon>
        <taxon>Glomerellaceae</taxon>
        <taxon>Colletotrichum</taxon>
        <taxon>Colletotrichum gloeosporioides species complex</taxon>
    </lineage>
</organism>
<proteinExistence type="predicted"/>
<dbReference type="SUPFAM" id="SSF49503">
    <property type="entry name" value="Cupredoxins"/>
    <property type="match status" value="1"/>
</dbReference>
<evidence type="ECO:0000256" key="1">
    <source>
        <dbReference type="SAM" id="MobiDB-lite"/>
    </source>
</evidence>
<evidence type="ECO:0000313" key="3">
    <source>
        <dbReference type="EMBL" id="KAF4488137.1"/>
    </source>
</evidence>
<feature type="chain" id="PRO_5029507026" evidence="2">
    <location>
        <begin position="17"/>
        <end position="268"/>
    </location>
</feature>
<feature type="signal peptide" evidence="2">
    <location>
        <begin position="1"/>
        <end position="16"/>
    </location>
</feature>
<keyword evidence="4" id="KW-1185">Reference proteome</keyword>
<dbReference type="Gene3D" id="2.60.40.420">
    <property type="entry name" value="Cupredoxins - blue copper proteins"/>
    <property type="match status" value="1"/>
</dbReference>
<protein>
    <submittedName>
        <fullName evidence="3">Putative GPI-anchored cupredoxin</fullName>
    </submittedName>
</protein>
<reference evidence="3 4" key="1">
    <citation type="submission" date="2012-08" db="EMBL/GenBank/DDBJ databases">
        <authorList>
            <person name="Gan P.H.P."/>
            <person name="Ikeda K."/>
            <person name="Irieda H."/>
            <person name="Narusaka M."/>
            <person name="O'Connell R.J."/>
            <person name="Narusaka Y."/>
            <person name="Takano Y."/>
            <person name="Kubo Y."/>
            <person name="Shirasu K."/>
        </authorList>
    </citation>
    <scope>NUCLEOTIDE SEQUENCE [LARGE SCALE GENOMIC DNA]</scope>
    <source>
        <strain evidence="3 4">Nara gc5</strain>
    </source>
</reference>
<dbReference type="Proteomes" id="UP000011096">
    <property type="component" value="Unassembled WGS sequence"/>
</dbReference>
<dbReference type="RefSeq" id="XP_031878836.1">
    <property type="nucleotide sequence ID" value="XM_032024450.1"/>
</dbReference>
<name>A0A7J6JCS9_COLFN</name>
<dbReference type="AlphaFoldDB" id="A0A7J6JCS9"/>
<dbReference type="InParanoid" id="A0A7J6JCS9"/>
<sequence>MHAQTLLALLPAVAMAQYGYGSDDATDDSSSSSMSMDMSMSMTTTASAAAASSSSSASGTVHVVKVGESGLTFSPNDVKAAVGDTVEFHFYPKAHSVAQSSFDKPCEPLSNGTATGFFSGPVPVSSGEGADVFSVKVDDASPKWFYCATAQHCQGGMVGVINAPSSGGKTVDAYKEAAAKAAKNVAPASTGGGSLGPAATGSPSSSGGSGASASASGTSAASGTAASGSASASRTSSPSAGVEARGDVRWGLLSFGMAVAGVVGGLLI</sequence>
<dbReference type="OrthoDB" id="2331100at2759"/>
<evidence type="ECO:0000313" key="4">
    <source>
        <dbReference type="Proteomes" id="UP000011096"/>
    </source>
</evidence>
<keyword evidence="2" id="KW-0732">Signal</keyword>
<accession>A0A7J6JCS9</accession>
<dbReference type="PANTHER" id="PTHR34883:SF20">
    <property type="entry name" value="PHYTOCYANIN DOMAIN-CONTAINING PROTEIN"/>
    <property type="match status" value="1"/>
</dbReference>
<feature type="compositionally biased region" description="Low complexity" evidence="1">
    <location>
        <begin position="196"/>
        <end position="241"/>
    </location>
</feature>
<evidence type="ECO:0000256" key="2">
    <source>
        <dbReference type="SAM" id="SignalP"/>
    </source>
</evidence>
<dbReference type="InterPro" id="IPR052953">
    <property type="entry name" value="Ser-rich/MCO-related"/>
</dbReference>